<proteinExistence type="predicted"/>
<dbReference type="GO" id="GO:0008270">
    <property type="term" value="F:zinc ion binding"/>
    <property type="evidence" value="ECO:0007669"/>
    <property type="project" value="UniProtKB-KW"/>
</dbReference>
<dbReference type="GO" id="GO:0003676">
    <property type="term" value="F:nucleic acid binding"/>
    <property type="evidence" value="ECO:0007669"/>
    <property type="project" value="InterPro"/>
</dbReference>
<dbReference type="PROSITE" id="PS50158">
    <property type="entry name" value="ZF_CCHC"/>
    <property type="match status" value="2"/>
</dbReference>
<evidence type="ECO:0000256" key="1">
    <source>
        <dbReference type="PROSITE-ProRule" id="PRU00047"/>
    </source>
</evidence>
<dbReference type="PANTHER" id="PTHR46242">
    <property type="entry name" value="ZINC FINGER CCHC DOMAIN-CONTAINING PROTEIN 9 ZCCHC9"/>
    <property type="match status" value="1"/>
</dbReference>
<dbReference type="EMBL" id="JTAI01000033">
    <property type="protein sequence ID" value="PPS94601.1"/>
    <property type="molecule type" value="Genomic_DNA"/>
</dbReference>
<keyword evidence="1" id="KW-0862">Zinc</keyword>
<feature type="compositionally biased region" description="Basic and acidic residues" evidence="2">
    <location>
        <begin position="54"/>
        <end position="65"/>
    </location>
</feature>
<keyword evidence="1" id="KW-0479">Metal-binding</keyword>
<dbReference type="InterPro" id="IPR042246">
    <property type="entry name" value="ZCCHC9"/>
</dbReference>
<dbReference type="SUPFAM" id="SSF57756">
    <property type="entry name" value="Retrovirus zinc finger-like domains"/>
    <property type="match status" value="1"/>
</dbReference>
<dbReference type="AlphaFoldDB" id="A0A0S4TDB9"/>
<dbReference type="Pfam" id="PF00098">
    <property type="entry name" value="zf-CCHC"/>
    <property type="match status" value="2"/>
</dbReference>
<reference evidence="5 6" key="3">
    <citation type="submission" date="2017-10" db="EMBL/GenBank/DDBJ databases">
        <title>Consistent, comparative and evidence-based genome annotation and re-annotation for the closely-related species, Cryptosporidium parvum, C. hominis and C. tyzzeri.</title>
        <authorList>
            <person name="Baptista R.P."/>
            <person name="Li Y."/>
            <person name="Sateriale A."/>
            <person name="Striepen B."/>
            <person name="Kissinger J.C."/>
        </authorList>
    </citation>
    <scope>NUCLEOTIDE SEQUENCE [LARGE SCALE GENOMIC DNA]</scope>
    <source>
        <strain evidence="5">30976</strain>
    </source>
</reference>
<dbReference type="Proteomes" id="UP000199752">
    <property type="component" value="Chromosome 3"/>
</dbReference>
<accession>A0A0S4TDB9</accession>
<evidence type="ECO:0000313" key="5">
    <source>
        <dbReference type="EMBL" id="PPS94601.1"/>
    </source>
</evidence>
<dbReference type="InterPro" id="IPR036875">
    <property type="entry name" value="Znf_CCHC_sf"/>
</dbReference>
<dbReference type="VEuPathDB" id="CryptoDB:CHUDEA3_4160"/>
<dbReference type="PANTHER" id="PTHR46242:SF1">
    <property type="entry name" value="ZINC FINGER CCHC DOMAIN-CONTAINING PROTEIN 9"/>
    <property type="match status" value="1"/>
</dbReference>
<evidence type="ECO:0000256" key="2">
    <source>
        <dbReference type="SAM" id="MobiDB-lite"/>
    </source>
</evidence>
<evidence type="ECO:0000313" key="6">
    <source>
        <dbReference type="Proteomes" id="UP001429100"/>
    </source>
</evidence>
<reference evidence="5 6" key="1">
    <citation type="submission" date="2014-11" db="EMBL/GenBank/DDBJ databases">
        <title>Comparative genomic analysis of Cryptosporidium hominis reveals occurrence of genetic recombination in virulent subtypes.</title>
        <authorList>
            <person name="Guo Y."/>
            <person name="Tang K."/>
            <person name="Frace M."/>
            <person name="Li N."/>
            <person name="Roellig D.M."/>
            <person name="Sammons S."/>
            <person name="Knipe K."/>
            <person name="Rowe L."/>
            <person name="Feng Y."/>
            <person name="Xiao L."/>
        </authorList>
    </citation>
    <scope>NUCLEOTIDE SEQUENCE [LARGE SCALE GENOMIC DNA]</scope>
    <source>
        <strain evidence="5">30976</strain>
    </source>
</reference>
<dbReference type="Gene3D" id="4.10.60.10">
    <property type="entry name" value="Zinc finger, CCHC-type"/>
    <property type="match status" value="2"/>
</dbReference>
<dbReference type="VEuPathDB" id="CryptoDB:GY17_00003813"/>
<evidence type="ECO:0000259" key="3">
    <source>
        <dbReference type="PROSITE" id="PS50158"/>
    </source>
</evidence>
<protein>
    <submittedName>
        <fullName evidence="5">Uncharacterized protein with CCHC-type Zinc finger</fullName>
    </submittedName>
</protein>
<name>A0A0S4TDB9_CRYHO</name>
<dbReference type="OrthoDB" id="341198at2759"/>
<feature type="region of interest" description="Disordered" evidence="2">
    <location>
        <begin position="313"/>
        <end position="335"/>
    </location>
</feature>
<reference evidence="4" key="2">
    <citation type="submission" date="2015-08" db="EMBL/GenBank/DDBJ databases">
        <authorList>
            <person name="Babu N.S."/>
            <person name="Beckwith C.J."/>
            <person name="Beseler K.G."/>
            <person name="Brison A."/>
            <person name="Carone J.V."/>
            <person name="Caskin T.P."/>
            <person name="Diamond M."/>
            <person name="Durham M.E."/>
            <person name="Foxe J.M."/>
            <person name="Go M."/>
            <person name="Henderson B.A."/>
            <person name="Jones I.B."/>
            <person name="McGettigan J.A."/>
            <person name="Micheletti S.J."/>
            <person name="Nasrallah M.E."/>
            <person name="Ortiz D."/>
            <person name="Piller C.R."/>
            <person name="Privatt S.R."/>
            <person name="Schneider S.L."/>
            <person name="Sharp S."/>
            <person name="Smith T.C."/>
            <person name="Stanton J.D."/>
            <person name="Ullery H.E."/>
            <person name="Wilson R.J."/>
            <person name="Serrano M.G."/>
            <person name="Buck G."/>
            <person name="Lee V."/>
            <person name="Wang Y."/>
            <person name="Carvalho R."/>
            <person name="Voegtly L."/>
            <person name="Shi R."/>
            <person name="Duckworth R."/>
            <person name="Johnson A."/>
            <person name="Loviza R."/>
            <person name="Walstead R."/>
            <person name="Shah Z."/>
            <person name="Kiflezghi M."/>
            <person name="Wade K."/>
            <person name="Ball S.L."/>
            <person name="Bradley K.W."/>
            <person name="Asai D.J."/>
            <person name="Bowman C.A."/>
            <person name="Russell D.A."/>
            <person name="Pope W.H."/>
            <person name="Jacobs-Sera D."/>
            <person name="Hendrix R.W."/>
            <person name="Hatfull G.F."/>
        </authorList>
    </citation>
    <scope>NUCLEOTIDE SEQUENCE [LARGE SCALE GENOMIC DNA]</scope>
</reference>
<dbReference type="InterPro" id="IPR001878">
    <property type="entry name" value="Znf_CCHC"/>
</dbReference>
<dbReference type="Proteomes" id="UP001429100">
    <property type="component" value="Unassembled WGS sequence"/>
</dbReference>
<gene>
    <name evidence="4" type="ORF">CHUDEA3_4160</name>
    <name evidence="5" type="ORF">GY17_00003813</name>
</gene>
<sequence length="344" mass="39146">MSKIKTNMKEKSEKKKEKRSKEVEKNSKKKVSEILNEPVNIEKTFEKKKKSKSKRLDENHEEKSIKNNNTLECNTKNIFSDKQAKEEDLKVKKKSKGSKKAKKIKSGCWTTDMINESIQNLESKLNDESGKLSKSKKRRIIMRLSKLKKGLRGEVEIGGQIQKSIKTIKREMKQKSMNSSISLRKNSNVVCLCCRKKGHQMSDCRYYKQTNEEAENGDNEINSISERNASGKEVFKCFLCGELGHTLKDCKKPRNDNSVLPFASCFRCGKSGHIVAFCPNNETGSIYPRGGSCNICGSVKHLARNCDQQISKTNKNKKSIGGKNKEKMNIGMDDPDLMWNEAMQ</sequence>
<dbReference type="GO" id="GO:0005730">
    <property type="term" value="C:nucleolus"/>
    <property type="evidence" value="ECO:0007669"/>
    <property type="project" value="TreeGrafter"/>
</dbReference>
<dbReference type="EMBL" id="LN877949">
    <property type="protein sequence ID" value="CUV05356.1"/>
    <property type="molecule type" value="Genomic_DNA"/>
</dbReference>
<dbReference type="VEuPathDB" id="CryptoDB:ChTU502y2012_416g0270"/>
<keyword evidence="6" id="KW-1185">Reference proteome</keyword>
<feature type="domain" description="CCHC-type" evidence="3">
    <location>
        <begin position="236"/>
        <end position="252"/>
    </location>
</feature>
<keyword evidence="1" id="KW-0863">Zinc-finger</keyword>
<dbReference type="VEuPathDB" id="CryptoDB:Chro.30467"/>
<organism evidence="4">
    <name type="scientific">Cryptosporidium hominis</name>
    <dbReference type="NCBI Taxonomy" id="237895"/>
    <lineage>
        <taxon>Eukaryota</taxon>
        <taxon>Sar</taxon>
        <taxon>Alveolata</taxon>
        <taxon>Apicomplexa</taxon>
        <taxon>Conoidasida</taxon>
        <taxon>Coccidia</taxon>
        <taxon>Eucoccidiorida</taxon>
        <taxon>Eimeriorina</taxon>
        <taxon>Cryptosporidiidae</taxon>
        <taxon>Cryptosporidium</taxon>
    </lineage>
</organism>
<dbReference type="SMART" id="SM00343">
    <property type="entry name" value="ZnF_C2HC"/>
    <property type="match status" value="4"/>
</dbReference>
<feature type="compositionally biased region" description="Basic and acidic residues" evidence="2">
    <location>
        <begin position="7"/>
        <end position="32"/>
    </location>
</feature>
<evidence type="ECO:0000313" key="4">
    <source>
        <dbReference type="EMBL" id="CUV05356.1"/>
    </source>
</evidence>
<feature type="domain" description="CCHC-type" evidence="3">
    <location>
        <begin position="265"/>
        <end position="280"/>
    </location>
</feature>
<feature type="region of interest" description="Disordered" evidence="2">
    <location>
        <begin position="1"/>
        <end position="69"/>
    </location>
</feature>